<sequence>MPSRFRLTFLFLVIPFLLVFPLISVAQSPESFGLPVQQTLPGSSGYTFKRLKEKITEFFKFSRQAKFSYRQILLEKRVSEFVSLVENKNQLDFANSSQRLAYQAGILAESVVNGNNKDKELVLTLFAKYKPILDKMRDHFPANSAFWLLSQQDIDTLSILSQKLK</sequence>
<evidence type="ECO:0000313" key="3">
    <source>
        <dbReference type="Proteomes" id="UP000229816"/>
    </source>
</evidence>
<name>A0A2M8ESJ7_9BACT</name>
<dbReference type="EMBL" id="PFSF01000040">
    <property type="protein sequence ID" value="PJC28098.1"/>
    <property type="molecule type" value="Genomic_DNA"/>
</dbReference>
<evidence type="ECO:0000259" key="1">
    <source>
        <dbReference type="Pfam" id="PF18915"/>
    </source>
</evidence>
<dbReference type="Proteomes" id="UP000229816">
    <property type="component" value="Unassembled WGS sequence"/>
</dbReference>
<feature type="domain" description="DUF5667" evidence="1">
    <location>
        <begin position="39"/>
        <end position="99"/>
    </location>
</feature>
<dbReference type="Pfam" id="PF18915">
    <property type="entry name" value="DUF5667"/>
    <property type="match status" value="1"/>
</dbReference>
<dbReference type="AlphaFoldDB" id="A0A2M8ESJ7"/>
<reference evidence="3" key="1">
    <citation type="submission" date="2017-09" db="EMBL/GenBank/DDBJ databases">
        <title>Depth-based differentiation of microbial function through sediment-hosted aquifers and enrichment of novel symbionts in the deep terrestrial subsurface.</title>
        <authorList>
            <person name="Probst A.J."/>
            <person name="Ladd B."/>
            <person name="Jarett J.K."/>
            <person name="Geller-Mcgrath D.E."/>
            <person name="Sieber C.M.K."/>
            <person name="Emerson J.B."/>
            <person name="Anantharaman K."/>
            <person name="Thomas B.C."/>
            <person name="Malmstrom R."/>
            <person name="Stieglmeier M."/>
            <person name="Klingl A."/>
            <person name="Woyke T."/>
            <person name="Ryan C.M."/>
            <person name="Banfield J.F."/>
        </authorList>
    </citation>
    <scope>NUCLEOTIDE SEQUENCE [LARGE SCALE GENOMIC DNA]</scope>
</reference>
<protein>
    <recommendedName>
        <fullName evidence="1">DUF5667 domain-containing protein</fullName>
    </recommendedName>
</protein>
<comment type="caution">
    <text evidence="2">The sequence shown here is derived from an EMBL/GenBank/DDBJ whole genome shotgun (WGS) entry which is preliminary data.</text>
</comment>
<evidence type="ECO:0000313" key="2">
    <source>
        <dbReference type="EMBL" id="PJC28098.1"/>
    </source>
</evidence>
<dbReference type="InterPro" id="IPR043725">
    <property type="entry name" value="DUF5667"/>
</dbReference>
<accession>A0A2M8ESJ7</accession>
<proteinExistence type="predicted"/>
<gene>
    <name evidence="2" type="ORF">CO054_01960</name>
</gene>
<organism evidence="2 3">
    <name type="scientific">Candidatus Shapirobacteria bacterium CG_4_9_14_0_2_um_filter_39_11</name>
    <dbReference type="NCBI Taxonomy" id="1974478"/>
    <lineage>
        <taxon>Bacteria</taxon>
        <taxon>Candidatus Shapironibacteriota</taxon>
    </lineage>
</organism>